<evidence type="ECO:0000259" key="5">
    <source>
        <dbReference type="PROSITE" id="PS50102"/>
    </source>
</evidence>
<proteinExistence type="predicted"/>
<evidence type="ECO:0000256" key="4">
    <source>
        <dbReference type="SAM" id="MobiDB-lite"/>
    </source>
</evidence>
<feature type="domain" description="PWI" evidence="6">
    <location>
        <begin position="488"/>
        <end position="579"/>
    </location>
</feature>
<dbReference type="PROSITE" id="PS50102">
    <property type="entry name" value="RRM"/>
    <property type="match status" value="1"/>
</dbReference>
<feature type="coiled-coil region" evidence="3">
    <location>
        <begin position="359"/>
        <end position="394"/>
    </location>
</feature>
<keyword evidence="2" id="KW-0694">RNA-binding</keyword>
<feature type="domain" description="RRM" evidence="5">
    <location>
        <begin position="79"/>
        <end position="156"/>
    </location>
</feature>
<dbReference type="Pfam" id="PF00076">
    <property type="entry name" value="RRM_1"/>
    <property type="match status" value="1"/>
</dbReference>
<dbReference type="InterPro" id="IPR000504">
    <property type="entry name" value="RRM_dom"/>
</dbReference>
<feature type="compositionally biased region" description="Basic and acidic residues" evidence="4">
    <location>
        <begin position="268"/>
        <end position="286"/>
    </location>
</feature>
<gene>
    <name evidence="7" type="ORF">MFLAVUS_009734</name>
</gene>
<dbReference type="Gene3D" id="1.20.1390.10">
    <property type="entry name" value="PWI domain"/>
    <property type="match status" value="1"/>
</dbReference>
<dbReference type="CDD" id="cd12446">
    <property type="entry name" value="RRM_RBM25"/>
    <property type="match status" value="1"/>
</dbReference>
<evidence type="ECO:0000259" key="6">
    <source>
        <dbReference type="PROSITE" id="PS51025"/>
    </source>
</evidence>
<dbReference type="SUPFAM" id="SSF54928">
    <property type="entry name" value="RNA-binding domain, RBD"/>
    <property type="match status" value="1"/>
</dbReference>
<feature type="region of interest" description="Disordered" evidence="4">
    <location>
        <begin position="1"/>
        <end position="70"/>
    </location>
</feature>
<dbReference type="Pfam" id="PF01480">
    <property type="entry name" value="PWI"/>
    <property type="match status" value="1"/>
</dbReference>
<keyword evidence="8" id="KW-1185">Reference proteome</keyword>
<keyword evidence="1" id="KW-0507">mRNA processing</keyword>
<dbReference type="InterPro" id="IPR034268">
    <property type="entry name" value="RBM25_RRM"/>
</dbReference>
<dbReference type="PANTHER" id="PTHR18806:SF4">
    <property type="entry name" value="RNA-BINDING PROTEIN 25"/>
    <property type="match status" value="1"/>
</dbReference>
<dbReference type="PANTHER" id="PTHR18806">
    <property type="entry name" value="RBM25 PROTEIN"/>
    <property type="match status" value="1"/>
</dbReference>
<evidence type="ECO:0000256" key="3">
    <source>
        <dbReference type="SAM" id="Coils"/>
    </source>
</evidence>
<dbReference type="SUPFAM" id="SSF101233">
    <property type="entry name" value="PWI domain"/>
    <property type="match status" value="1"/>
</dbReference>
<feature type="region of interest" description="Disordered" evidence="4">
    <location>
        <begin position="244"/>
        <end position="286"/>
    </location>
</feature>
<protein>
    <recommendedName>
        <fullName evidence="9">PWI domain-containing protein</fullName>
    </recommendedName>
</protein>
<dbReference type="SMART" id="SM00311">
    <property type="entry name" value="PWI"/>
    <property type="match status" value="1"/>
</dbReference>
<evidence type="ECO:0000313" key="8">
    <source>
        <dbReference type="Proteomes" id="UP001473302"/>
    </source>
</evidence>
<dbReference type="InterPro" id="IPR012677">
    <property type="entry name" value="Nucleotide-bd_a/b_plait_sf"/>
</dbReference>
<organism evidence="7 8">
    <name type="scientific">Mucor flavus</name>
    <dbReference type="NCBI Taxonomy" id="439312"/>
    <lineage>
        <taxon>Eukaryota</taxon>
        <taxon>Fungi</taxon>
        <taxon>Fungi incertae sedis</taxon>
        <taxon>Mucoromycota</taxon>
        <taxon>Mucoromycotina</taxon>
        <taxon>Mucoromycetes</taxon>
        <taxon>Mucorales</taxon>
        <taxon>Mucorineae</taxon>
        <taxon>Mucoraceae</taxon>
        <taxon>Mucor</taxon>
    </lineage>
</organism>
<keyword evidence="3" id="KW-0175">Coiled coil</keyword>
<dbReference type="Proteomes" id="UP001473302">
    <property type="component" value="Unassembled WGS sequence"/>
</dbReference>
<dbReference type="EMBL" id="BAABUK010000030">
    <property type="protein sequence ID" value="GAA5816208.1"/>
    <property type="molecule type" value="Genomic_DNA"/>
</dbReference>
<sequence length="579" mass="67654">MDPYRPNQYGFIPPPQAYGQPPQAYGQPPQADQRFAPQGMRPPPAFNQPQYNMVSRPPPPAASAPISPSNADVNNDKLTTLFVGAIAPGISDDWIVKLLETCGKLNHWKRTKDPSGNPKGFGFATYGDPDSVLCALRVLGGEKTDGVTLKAMDGSGIEKKLIVKADDTVRNYLESYTNSKQQVATVNEDSEKYATVQKYIHAIATGQEPNDADAINKELAFFKERAVQRDRSRPATEYRRRDFHKGPTEHHQQQQPQQQHDLVSDEELERRRKEKHDRDVENAYRQREKRFENREANKLRDYERDLKRERDEVERELKDTEYWLERLDKWDDVVEMEKGEEIYYTDRSRWRKMRESIRRREAERDEEDRRRELQEIEQEKVRSEEKERQKKESKFLNREADDGKIALKTRKLNFNLPIKRNTLGGGDEDDEEEAKKKRRVLVPLDYGDIDNVKTNYEEEDEEDQQHLSTEERAKKVKDLISSIPSSQADLWAYTIKWDELDQDLIESKLHPFVSKKIVDLLGMEEEDLVTFVLDFIRKRKGPDELVTELEGALDEDALVFVMKLWRALIFETERKAKKL</sequence>
<evidence type="ECO:0000256" key="2">
    <source>
        <dbReference type="PROSITE-ProRule" id="PRU00176"/>
    </source>
</evidence>
<feature type="coiled-coil region" evidence="3">
    <location>
        <begin position="292"/>
        <end position="319"/>
    </location>
</feature>
<feature type="compositionally biased region" description="Low complexity" evidence="4">
    <location>
        <begin position="17"/>
        <end position="31"/>
    </location>
</feature>
<comment type="caution">
    <text evidence="7">The sequence shown here is derived from an EMBL/GenBank/DDBJ whole genome shotgun (WGS) entry which is preliminary data.</text>
</comment>
<dbReference type="InterPro" id="IPR052768">
    <property type="entry name" value="RBM25"/>
</dbReference>
<reference evidence="7 8" key="1">
    <citation type="submission" date="2024-04" db="EMBL/GenBank/DDBJ databases">
        <title>genome sequences of Mucor flavus KT1a and Helicostylum pulchrum KT1b strains isolated from the surface of a dry-aged beef.</title>
        <authorList>
            <person name="Toyotome T."/>
            <person name="Hosono M."/>
            <person name="Torimaru M."/>
            <person name="Fukuda K."/>
            <person name="Mikami N."/>
        </authorList>
    </citation>
    <scope>NUCLEOTIDE SEQUENCE [LARGE SCALE GENOMIC DNA]</scope>
    <source>
        <strain evidence="7 8">KT1a</strain>
    </source>
</reference>
<dbReference type="Gene3D" id="3.30.70.330">
    <property type="match status" value="1"/>
</dbReference>
<evidence type="ECO:0000256" key="1">
    <source>
        <dbReference type="ARBA" id="ARBA00022664"/>
    </source>
</evidence>
<dbReference type="InterPro" id="IPR035979">
    <property type="entry name" value="RBD_domain_sf"/>
</dbReference>
<dbReference type="InterPro" id="IPR036483">
    <property type="entry name" value="PWI_dom_sf"/>
</dbReference>
<accession>A0ABP9ZAR6</accession>
<name>A0ABP9ZAR6_9FUNG</name>
<dbReference type="InterPro" id="IPR002483">
    <property type="entry name" value="PWI_dom"/>
</dbReference>
<evidence type="ECO:0008006" key="9">
    <source>
        <dbReference type="Google" id="ProtNLM"/>
    </source>
</evidence>
<evidence type="ECO:0000313" key="7">
    <source>
        <dbReference type="EMBL" id="GAA5816208.1"/>
    </source>
</evidence>
<dbReference type="PROSITE" id="PS51025">
    <property type="entry name" value="PWI"/>
    <property type="match status" value="1"/>
</dbReference>
<dbReference type="SMART" id="SM00360">
    <property type="entry name" value="RRM"/>
    <property type="match status" value="1"/>
</dbReference>